<dbReference type="STRING" id="6182.A0A4Z2DSF4"/>
<proteinExistence type="predicted"/>
<dbReference type="PANTHER" id="PTHR13388">
    <property type="entry name" value="DETONATOR, ISOFORM E"/>
    <property type="match status" value="1"/>
</dbReference>
<dbReference type="Proteomes" id="UP000311919">
    <property type="component" value="Unassembled WGS sequence"/>
</dbReference>
<gene>
    <name evidence="4" type="ORF">EWB00_008935</name>
</gene>
<feature type="region of interest" description="Disordered" evidence="1">
    <location>
        <begin position="1153"/>
        <end position="1179"/>
    </location>
</feature>
<protein>
    <submittedName>
        <fullName evidence="4">Transmembrane protein</fullName>
    </submittedName>
</protein>
<feature type="signal peptide" evidence="2">
    <location>
        <begin position="1"/>
        <end position="18"/>
    </location>
</feature>
<keyword evidence="4" id="KW-0472">Membrane</keyword>
<keyword evidence="5" id="KW-1185">Reference proteome</keyword>
<feature type="compositionally biased region" description="Polar residues" evidence="1">
    <location>
        <begin position="1157"/>
        <end position="1166"/>
    </location>
</feature>
<feature type="region of interest" description="Disordered" evidence="1">
    <location>
        <begin position="832"/>
        <end position="852"/>
    </location>
</feature>
<accession>A0A4Z2DSF4</accession>
<keyword evidence="2" id="KW-0732">Signal</keyword>
<evidence type="ECO:0000256" key="2">
    <source>
        <dbReference type="SAM" id="SignalP"/>
    </source>
</evidence>
<dbReference type="InterPro" id="IPR026307">
    <property type="entry name" value="TMEM132"/>
</dbReference>
<organism evidence="4 5">
    <name type="scientific">Schistosoma japonicum</name>
    <name type="common">Blood fluke</name>
    <dbReference type="NCBI Taxonomy" id="6182"/>
    <lineage>
        <taxon>Eukaryota</taxon>
        <taxon>Metazoa</taxon>
        <taxon>Spiralia</taxon>
        <taxon>Lophotrochozoa</taxon>
        <taxon>Platyhelminthes</taxon>
        <taxon>Trematoda</taxon>
        <taxon>Digenea</taxon>
        <taxon>Strigeidida</taxon>
        <taxon>Schistosomatoidea</taxon>
        <taxon>Schistosomatidae</taxon>
        <taxon>Schistosoma</taxon>
    </lineage>
</organism>
<name>A0A4Z2DSF4_SCHJA</name>
<feature type="region of interest" description="Disordered" evidence="1">
    <location>
        <begin position="2037"/>
        <end position="2077"/>
    </location>
</feature>
<feature type="compositionally biased region" description="Low complexity" evidence="1">
    <location>
        <begin position="832"/>
        <end position="847"/>
    </location>
</feature>
<reference evidence="4 5" key="1">
    <citation type="submission" date="2019-03" db="EMBL/GenBank/DDBJ databases">
        <title>An improved genome assembly of the fluke Schistosoma japonicum.</title>
        <authorList>
            <person name="Hu W."/>
            <person name="Luo F."/>
            <person name="Yin M."/>
            <person name="Mo X."/>
            <person name="Sun C."/>
            <person name="Wu Q."/>
            <person name="Zhu B."/>
            <person name="Xiang M."/>
            <person name="Wang J."/>
            <person name="Wang Y."/>
            <person name="Zhang T."/>
            <person name="Xu B."/>
            <person name="Zheng H."/>
            <person name="Feng Z."/>
        </authorList>
    </citation>
    <scope>NUCLEOTIDE SEQUENCE [LARGE SCALE GENOMIC DNA]</scope>
    <source>
        <strain evidence="4">HuSjv2</strain>
        <tissue evidence="4">Worms</tissue>
    </source>
</reference>
<dbReference type="OrthoDB" id="10026202at2759"/>
<feature type="chain" id="PRO_5021486340" evidence="2">
    <location>
        <begin position="19"/>
        <end position="2218"/>
    </location>
</feature>
<evidence type="ECO:0000256" key="1">
    <source>
        <dbReference type="SAM" id="MobiDB-lite"/>
    </source>
</evidence>
<dbReference type="Pfam" id="PF16070">
    <property type="entry name" value="Ig_TMEM132_4th"/>
    <property type="match status" value="1"/>
</dbReference>
<dbReference type="InterPro" id="IPR031437">
    <property type="entry name" value="Ig_TMEM132_4th"/>
</dbReference>
<feature type="domain" description="Transmembrane protein family 132 fourth" evidence="3">
    <location>
        <begin position="445"/>
        <end position="539"/>
    </location>
</feature>
<evidence type="ECO:0000313" key="4">
    <source>
        <dbReference type="EMBL" id="TNN19474.1"/>
    </source>
</evidence>
<evidence type="ECO:0000259" key="3">
    <source>
        <dbReference type="Pfam" id="PF16070"/>
    </source>
</evidence>
<feature type="compositionally biased region" description="Basic residues" evidence="1">
    <location>
        <begin position="2059"/>
        <end position="2069"/>
    </location>
</feature>
<dbReference type="PANTHER" id="PTHR13388:SF11">
    <property type="entry name" value="DETONATOR, ISOFORM E"/>
    <property type="match status" value="1"/>
</dbReference>
<feature type="region of interest" description="Disordered" evidence="1">
    <location>
        <begin position="2154"/>
        <end position="2181"/>
    </location>
</feature>
<feature type="compositionally biased region" description="Polar residues" evidence="1">
    <location>
        <begin position="1237"/>
        <end position="1257"/>
    </location>
</feature>
<feature type="compositionally biased region" description="Basic residues" evidence="1">
    <location>
        <begin position="2037"/>
        <end position="2049"/>
    </location>
</feature>
<comment type="caution">
    <text evidence="4">The sequence shown here is derived from an EMBL/GenBank/DDBJ whole genome shotgun (WGS) entry which is preliminary data.</text>
</comment>
<feature type="region of interest" description="Disordered" evidence="1">
    <location>
        <begin position="1381"/>
        <end position="1421"/>
    </location>
</feature>
<sequence length="2218" mass="250637">MVLLFSAIILFSLYNVEAYTDDLVDITFRQRDSAFFISENQSLKYDSSTLFATASNSDRYEIDASLGLLRNSLTFLGDRLIRNSKLHVTVHTFDTEISEETKTLHVLCHASYYDKVNELKSESKSLCCVISVNASYFNELTSCVIVIDHLNKHWICHASMRLPPALWRQKQSPEVTLSYMFTEFASFSDNIKLHDVVHDNFKRCHLSLSDKKSSFTPLPSVSIAYLIPDATRDLGRSLLLQIPRRELKINENFFVTVRLKSFDDVSDFTLRFEIPPNTYVEFVRVIWPPGVNTVTSSSSSPHIPMSSITSGDANSYIEINEFHDTQIGSTMEASEKNDMRSRNMWDVFHRSVINSKRNVTEIIARFREDLVTTNPTSKYSSATEIYKLQFRVNKPQSSSPGRVAPRIFWSLASLSRRNSPDHTISGSPVVTRLNIEPSEFKHITMVLKTSALVNLAVLTGQPTIYPVWVYGLTHDLKLIDITNKATCHTGDDAVIHFAQDICSKLGFSGAELDGSPGLPLVAKMDGRSASATLLVWFPKAPSLKLIVESGLSSNYELIDQSASNPITIKRLATEIIESHSNFHKSPWTNQKNSEESPQFFQYFRVRVMARFILASSVLHDKDVLGGRINQYVDVTEFTAHRLRLEYTHEQLMNTVSLNSDRNISNSMPELIHFKSPARLLTIGDVSSHRQLHQTSISMYGNKHLKPLRVWIIGQHAGSVKIHLAPIDRTLVNAFIPPGLAKQLKDPSSKISNLQLQQHNDNNQSEKFHYVATSNNDNLFKEPSITVRVTDKTSIWPVGISAQLVTDFSLYVSHSSGIDDARQILTSNLSSLQNSSINDNNNNNDENQFPPTPTERMPLLSGVYSLYVELKGSKLTHSGSINSEFNQPLKNMHRKMSILSNDDDYYVNETDRTSGGRMASSVGFLVVWIHLSDGSSILWNRMTEIYEQLHGRDKIPLNLSIKNCRPDLFWIETSSSGLLESKLRSVRGTPSSSAFPTSESSHFTSRSSFFRQRTNRYSKLARRSIRMKPNLLRTGDHSVSMNQHVHKHLLANELGENITSVNLSNFWSGPMVWLLHPGIKYSGDLLEVGLTTPSGNILVPHVRIRGEIMTPKDGIPVNEYLRSNNRYEFSAKGAQENRTSVDNTHDSMAFKDAPGFQMTHSTSSQAGTEIKSSKMPVKSNPRHLIYSSTSDGASSNTVPINSDDISVDDRSSILSDVGGGNNNQIENNESVKDRENKLSNPTAGSNRNGINGSKVRTSDSWTSTRPVLELSMYILLGLFAVVGLVFAVNCGVVIVRYRWEKMNMNQTSGNANTTYTGDSSTASGCEQAKNTKPVNYIVSTPLPYTDEISNNSKEVIGQNQIVSSISSSPKCKWIHRSKSDADNQEKLLGTNNIHDDNYNVNSNKKRKRTKRSATSVFTGRQKHKPLLHRDSSWVWVGRQHVVDENNEIDRPDYNSNISNYRHQQQLNQLLPYDSELSNFTTTTLTATINNDSVTSNNINLPKTVSNLSRPNKCSLRYNEIKKNSTTAVLSVGEADMLLLQSPYRESVWQDTLRSDTNESDSRFVYLTSGNFAQQFGYTAAMQPNSFLFHQMSTPVNNTPKSECQTLGRQLKRHTTAYTQRNYQGQECSIRIISNPMSDGNKRQHCHPQHQQFTNPQLFLSDYSSETINPTHQTNNNALTKSVMVSDSWLDNSNPLMLTGSVSASLHRKQITPVYLHDECTRTLCSNSDLLNANGILSTTTSKSKIHFSGVANFPVMSPTTHRLQAPCSMPCALPVGLPNFYQEESSWISLSQHQHEINEDWTKADYPNQPFLITKDTHCNDSLEYKNQSTIDRPDRTTVDMLDVSSPVCPLNSPWQVRRPLEKSIKSSQFDCCSNNQPCELHSPLLDQVNFNDNHLHFNEVLELNETGSYSQNPPYPPIRTTSRGAIAYHTLGHVKRSNNNDTNNYQPRPLSLPQSFHVSNELYSALNRTDSSRECVKLLDENNYKEHKTKRGNYGNNSNASEMYQDCLFSSSYDILSKYVNKQQSPSEESLWWYHPVHQKRRRKRKHESKKNADDKSNHNQHHHHHHKLPISFQKQQHQQIDMYISSVSEQSSDLSIPMMNKIDSADVNVDDSMDFILNHNIKMNSKGNLCEHTAENDFNTNTEVNKSEVNIHDSEKLQTSPTTQSSQSHKHSATIHNTTDKRQYFNSQSDLSWDQELLCLSHDRLVAYFAEMKESNA</sequence>
<feature type="compositionally biased region" description="Low complexity" evidence="1">
    <location>
        <begin position="2159"/>
        <end position="2168"/>
    </location>
</feature>
<keyword evidence="4" id="KW-0812">Transmembrane</keyword>
<evidence type="ECO:0000313" key="5">
    <source>
        <dbReference type="Proteomes" id="UP000311919"/>
    </source>
</evidence>
<dbReference type="EMBL" id="SKCS01000050">
    <property type="protein sequence ID" value="TNN19474.1"/>
    <property type="molecule type" value="Genomic_DNA"/>
</dbReference>
<feature type="region of interest" description="Disordered" evidence="1">
    <location>
        <begin position="1213"/>
        <end position="1257"/>
    </location>
</feature>